<dbReference type="PROSITE" id="PS50968">
    <property type="entry name" value="BIOTINYL_LIPOYL"/>
    <property type="match status" value="1"/>
</dbReference>
<dbReference type="PROSITE" id="PS00188">
    <property type="entry name" value="BIOTIN"/>
    <property type="match status" value="1"/>
</dbReference>
<dbReference type="PANTHER" id="PTHR45266">
    <property type="entry name" value="OXALOACETATE DECARBOXYLASE ALPHA CHAIN"/>
    <property type="match status" value="1"/>
</dbReference>
<dbReference type="FunFam" id="2.40.50.100:FF:000003">
    <property type="entry name" value="Acetyl-CoA carboxylase biotin carboxyl carrier protein"/>
    <property type="match status" value="1"/>
</dbReference>
<feature type="domain" description="Lipoyl-binding" evidence="2">
    <location>
        <begin position="80"/>
        <end position="159"/>
    </location>
</feature>
<name>A0A3B0TP50_9ZZZZ</name>
<accession>A0A3B0TP50</accession>
<dbReference type="AlphaFoldDB" id="A0A3B0TP50"/>
<reference evidence="3" key="1">
    <citation type="submission" date="2018-06" db="EMBL/GenBank/DDBJ databases">
        <authorList>
            <person name="Zhirakovskaya E."/>
        </authorList>
    </citation>
    <scope>NUCLEOTIDE SEQUENCE</scope>
</reference>
<evidence type="ECO:0000259" key="2">
    <source>
        <dbReference type="PROSITE" id="PS50968"/>
    </source>
</evidence>
<dbReference type="Pfam" id="PF00364">
    <property type="entry name" value="Biotin_lipoyl"/>
    <property type="match status" value="1"/>
</dbReference>
<dbReference type="InterPro" id="IPR001882">
    <property type="entry name" value="Biotin_BS"/>
</dbReference>
<dbReference type="PANTHER" id="PTHR45266:SF3">
    <property type="entry name" value="OXALOACETATE DECARBOXYLASE ALPHA CHAIN"/>
    <property type="match status" value="1"/>
</dbReference>
<keyword evidence="1" id="KW-0092">Biotin</keyword>
<dbReference type="InterPro" id="IPR011053">
    <property type="entry name" value="Single_hybrid_motif"/>
</dbReference>
<proteinExistence type="predicted"/>
<dbReference type="SUPFAM" id="SSF51230">
    <property type="entry name" value="Single hybrid motif"/>
    <property type="match status" value="1"/>
</dbReference>
<gene>
    <name evidence="3" type="ORF">MNBD_BACTEROID03-771</name>
</gene>
<protein>
    <recommendedName>
        <fullName evidence="2">Lipoyl-binding domain-containing protein</fullName>
    </recommendedName>
</protein>
<organism evidence="3">
    <name type="scientific">hydrothermal vent metagenome</name>
    <dbReference type="NCBI Taxonomy" id="652676"/>
    <lineage>
        <taxon>unclassified sequences</taxon>
        <taxon>metagenomes</taxon>
        <taxon>ecological metagenomes</taxon>
    </lineage>
</organism>
<dbReference type="Gene3D" id="2.40.50.100">
    <property type="match status" value="1"/>
</dbReference>
<evidence type="ECO:0000256" key="1">
    <source>
        <dbReference type="ARBA" id="ARBA00023267"/>
    </source>
</evidence>
<dbReference type="InterPro" id="IPR000089">
    <property type="entry name" value="Biotin_lipoyl"/>
</dbReference>
<dbReference type="EMBL" id="UOEL01000125">
    <property type="protein sequence ID" value="VAW15137.1"/>
    <property type="molecule type" value="Genomic_DNA"/>
</dbReference>
<dbReference type="CDD" id="cd06850">
    <property type="entry name" value="biotinyl_domain"/>
    <property type="match status" value="1"/>
</dbReference>
<dbReference type="InterPro" id="IPR050709">
    <property type="entry name" value="Biotin_Carboxyl_Carrier/Decarb"/>
</dbReference>
<evidence type="ECO:0000313" key="3">
    <source>
        <dbReference type="EMBL" id="VAW15137.1"/>
    </source>
</evidence>
<sequence>MAKYTINVANEEFYVDTQEIQELNIVQVNENTFHLLDNRQAYQIECSLVKNSFKEMIVSVNGNDYKVKIKDTYDERVKNMGLLSTTSQKVSDIKAPMPGLVIDVLVENGEEISEGTPLVVLSAMKMENIILAPNEGIIKSIEVEKDQAVEKGQLLITLE</sequence>